<dbReference type="STRING" id="583355.Caka_0133"/>
<dbReference type="eggNOG" id="COG2207">
    <property type="taxonomic scope" value="Bacteria"/>
</dbReference>
<evidence type="ECO:0000256" key="2">
    <source>
        <dbReference type="ARBA" id="ARBA00023125"/>
    </source>
</evidence>
<evidence type="ECO:0000313" key="6">
    <source>
        <dbReference type="Proteomes" id="UP000000925"/>
    </source>
</evidence>
<protein>
    <submittedName>
        <fullName evidence="5">Transcriptional regulator, AraC family</fullName>
    </submittedName>
</protein>
<organism evidence="5 6">
    <name type="scientific">Coraliomargarita akajimensis (strain DSM 45221 / IAM 15411 / JCM 23193 / KCTC 12865 / 04OKA010-24)</name>
    <dbReference type="NCBI Taxonomy" id="583355"/>
    <lineage>
        <taxon>Bacteria</taxon>
        <taxon>Pseudomonadati</taxon>
        <taxon>Verrucomicrobiota</taxon>
        <taxon>Opitutia</taxon>
        <taxon>Puniceicoccales</taxon>
        <taxon>Coraliomargaritaceae</taxon>
        <taxon>Coraliomargarita</taxon>
    </lineage>
</organism>
<dbReference type="GO" id="GO:0043565">
    <property type="term" value="F:sequence-specific DNA binding"/>
    <property type="evidence" value="ECO:0007669"/>
    <property type="project" value="InterPro"/>
</dbReference>
<reference evidence="5 6" key="1">
    <citation type="journal article" date="2010" name="Stand. Genomic Sci.">
        <title>Complete genome sequence of Coraliomargarita akajimensis type strain (04OKA010-24).</title>
        <authorList>
            <person name="Mavromatis K."/>
            <person name="Abt B."/>
            <person name="Brambilla E."/>
            <person name="Lapidus A."/>
            <person name="Copeland A."/>
            <person name="Deshpande S."/>
            <person name="Nolan M."/>
            <person name="Lucas S."/>
            <person name="Tice H."/>
            <person name="Cheng J.F."/>
            <person name="Han C."/>
            <person name="Detter J.C."/>
            <person name="Woyke T."/>
            <person name="Goodwin L."/>
            <person name="Pitluck S."/>
            <person name="Held B."/>
            <person name="Brettin T."/>
            <person name="Tapia R."/>
            <person name="Ivanova N."/>
            <person name="Mikhailova N."/>
            <person name="Pati A."/>
            <person name="Liolios K."/>
            <person name="Chen A."/>
            <person name="Palaniappan K."/>
            <person name="Land M."/>
            <person name="Hauser L."/>
            <person name="Chang Y.J."/>
            <person name="Jeffries C.D."/>
            <person name="Rohde M."/>
            <person name="Goker M."/>
            <person name="Bristow J."/>
            <person name="Eisen J.A."/>
            <person name="Markowitz V."/>
            <person name="Hugenholtz P."/>
            <person name="Klenk H.P."/>
            <person name="Kyrpides N.C."/>
        </authorList>
    </citation>
    <scope>NUCLEOTIDE SEQUENCE [LARGE SCALE GENOMIC DNA]</scope>
    <source>
        <strain evidence="6">DSM 45221 / IAM 15411 / JCM 23193 / KCTC 12865</strain>
    </source>
</reference>
<dbReference type="Gene3D" id="1.10.10.60">
    <property type="entry name" value="Homeodomain-like"/>
    <property type="match status" value="1"/>
</dbReference>
<dbReference type="HOGENOM" id="CLU_1060831_0_0_0"/>
<dbReference type="SUPFAM" id="SSF46689">
    <property type="entry name" value="Homeodomain-like"/>
    <property type="match status" value="1"/>
</dbReference>
<dbReference type="PANTHER" id="PTHR43280">
    <property type="entry name" value="ARAC-FAMILY TRANSCRIPTIONAL REGULATOR"/>
    <property type="match status" value="1"/>
</dbReference>
<dbReference type="InterPro" id="IPR009057">
    <property type="entry name" value="Homeodomain-like_sf"/>
</dbReference>
<dbReference type="KEGG" id="caa:Caka_0133"/>
<keyword evidence="6" id="KW-1185">Reference proteome</keyword>
<dbReference type="Pfam" id="PF12833">
    <property type="entry name" value="HTH_18"/>
    <property type="match status" value="1"/>
</dbReference>
<keyword evidence="1" id="KW-0805">Transcription regulation</keyword>
<dbReference type="PROSITE" id="PS00041">
    <property type="entry name" value="HTH_ARAC_FAMILY_1"/>
    <property type="match status" value="1"/>
</dbReference>
<dbReference type="OrthoDB" id="198203at2"/>
<evidence type="ECO:0000259" key="4">
    <source>
        <dbReference type="PROSITE" id="PS01124"/>
    </source>
</evidence>
<evidence type="ECO:0000313" key="5">
    <source>
        <dbReference type="EMBL" id="ADE53162.1"/>
    </source>
</evidence>
<keyword evidence="3" id="KW-0804">Transcription</keyword>
<feature type="domain" description="HTH araC/xylS-type" evidence="4">
    <location>
        <begin position="172"/>
        <end position="270"/>
    </location>
</feature>
<dbReference type="PROSITE" id="PS01124">
    <property type="entry name" value="HTH_ARAC_FAMILY_2"/>
    <property type="match status" value="1"/>
</dbReference>
<dbReference type="InterPro" id="IPR018060">
    <property type="entry name" value="HTH_AraC"/>
</dbReference>
<accession>D5EL60</accession>
<dbReference type="Proteomes" id="UP000000925">
    <property type="component" value="Chromosome"/>
</dbReference>
<dbReference type="AlphaFoldDB" id="D5EL60"/>
<sequence length="281" mass="32141">MCNVLQINLSERPNILWAGSDGFTDLNGASFQLKDIWSLHYYKYSGRIIHNDVEVEIRPGSIGVCQPYANIVYDSFCDGPREHLAFNFCLPEAHGDYLWEVPMMVSQDGHDLEDALSRFERIIRLYSDVELNEPMPLPPEIELWALLLAIAQKSGPQRETSAVESQGRRLVRSALKMIDTHLSEDIYAEKIAKQLDISVSHLGGLFNKYAGCPVATLIRRKRLRYAHRQLSYSNEPIRKIAADVGISDLANFNRFIRREFGLSPKQIRGRQREGFSVREMD</sequence>
<dbReference type="InterPro" id="IPR018062">
    <property type="entry name" value="HTH_AraC-typ_CS"/>
</dbReference>
<dbReference type="PANTHER" id="PTHR43280:SF31">
    <property type="entry name" value="TRANSCRIPTIONAL REGULATORY PROTEIN"/>
    <property type="match status" value="1"/>
</dbReference>
<evidence type="ECO:0000256" key="1">
    <source>
        <dbReference type="ARBA" id="ARBA00023015"/>
    </source>
</evidence>
<gene>
    <name evidence="5" type="ordered locus">Caka_0133</name>
</gene>
<dbReference type="SMART" id="SM00342">
    <property type="entry name" value="HTH_ARAC"/>
    <property type="match status" value="1"/>
</dbReference>
<dbReference type="EMBL" id="CP001998">
    <property type="protein sequence ID" value="ADE53162.1"/>
    <property type="molecule type" value="Genomic_DNA"/>
</dbReference>
<name>D5EL60_CORAD</name>
<proteinExistence type="predicted"/>
<evidence type="ECO:0000256" key="3">
    <source>
        <dbReference type="ARBA" id="ARBA00023163"/>
    </source>
</evidence>
<dbReference type="RefSeq" id="WP_013041888.1">
    <property type="nucleotide sequence ID" value="NC_014008.1"/>
</dbReference>
<dbReference type="GO" id="GO:0003700">
    <property type="term" value="F:DNA-binding transcription factor activity"/>
    <property type="evidence" value="ECO:0007669"/>
    <property type="project" value="InterPro"/>
</dbReference>
<keyword evidence="2" id="KW-0238">DNA-binding</keyword>